<keyword evidence="5 8" id="KW-0067">ATP-binding</keyword>
<feature type="domain" description="DEAD-box RNA helicase Q" evidence="12">
    <location>
        <begin position="215"/>
        <end position="243"/>
    </location>
</feature>
<dbReference type="InterPro" id="IPR027417">
    <property type="entry name" value="P-loop_NTPase"/>
</dbReference>
<evidence type="ECO:0000256" key="7">
    <source>
        <dbReference type="PROSITE-ProRule" id="PRU00552"/>
    </source>
</evidence>
<feature type="compositionally biased region" description="Basic and acidic residues" evidence="9">
    <location>
        <begin position="1"/>
        <end position="22"/>
    </location>
</feature>
<organism evidence="13 14">
    <name type="scientific">Carnegiea gigantea</name>
    <dbReference type="NCBI Taxonomy" id="171969"/>
    <lineage>
        <taxon>Eukaryota</taxon>
        <taxon>Viridiplantae</taxon>
        <taxon>Streptophyta</taxon>
        <taxon>Embryophyta</taxon>
        <taxon>Tracheophyta</taxon>
        <taxon>Spermatophyta</taxon>
        <taxon>Magnoliopsida</taxon>
        <taxon>eudicotyledons</taxon>
        <taxon>Gunneridae</taxon>
        <taxon>Pentapetalae</taxon>
        <taxon>Caryophyllales</taxon>
        <taxon>Cactineae</taxon>
        <taxon>Cactaceae</taxon>
        <taxon>Cactoideae</taxon>
        <taxon>Echinocereeae</taxon>
        <taxon>Carnegiea</taxon>
    </lineage>
</organism>
<gene>
    <name evidence="13" type="ORF">Cgig2_012766</name>
</gene>
<proteinExistence type="inferred from homology"/>
<dbReference type="InterPro" id="IPR014014">
    <property type="entry name" value="RNA_helicase_DEAD_Q_motif"/>
</dbReference>
<evidence type="ECO:0000256" key="5">
    <source>
        <dbReference type="ARBA" id="ARBA00022840"/>
    </source>
</evidence>
<dbReference type="InterPro" id="IPR000629">
    <property type="entry name" value="RNA-helicase_DEAD-box_CS"/>
</dbReference>
<evidence type="ECO:0000259" key="11">
    <source>
        <dbReference type="PROSITE" id="PS51194"/>
    </source>
</evidence>
<comment type="similarity">
    <text evidence="8">Belongs to the DEAD box helicase family.</text>
</comment>
<dbReference type="CDD" id="cd17966">
    <property type="entry name" value="DEADc_DDX5_DDX17"/>
    <property type="match status" value="1"/>
</dbReference>
<dbReference type="PROSITE" id="PS51192">
    <property type="entry name" value="HELICASE_ATP_BIND_1"/>
    <property type="match status" value="1"/>
</dbReference>
<protein>
    <recommendedName>
        <fullName evidence="1">RNA helicase</fullName>
        <ecNumber evidence="1">3.6.4.13</ecNumber>
    </recommendedName>
</protein>
<keyword evidence="3 8" id="KW-0378">Hydrolase</keyword>
<dbReference type="GO" id="GO:0016787">
    <property type="term" value="F:hydrolase activity"/>
    <property type="evidence" value="ECO:0007669"/>
    <property type="project" value="UniProtKB-KW"/>
</dbReference>
<feature type="domain" description="Helicase C-terminal" evidence="11">
    <location>
        <begin position="449"/>
        <end position="594"/>
    </location>
</feature>
<dbReference type="FunFam" id="3.40.50.300:FF:000008">
    <property type="entry name" value="ATP-dependent RNA helicase RhlB"/>
    <property type="match status" value="1"/>
</dbReference>
<dbReference type="PROSITE" id="PS51195">
    <property type="entry name" value="Q_MOTIF"/>
    <property type="match status" value="1"/>
</dbReference>
<feature type="region of interest" description="Disordered" evidence="9">
    <location>
        <begin position="1"/>
        <end position="34"/>
    </location>
</feature>
<dbReference type="Gene3D" id="3.40.50.300">
    <property type="entry name" value="P-loop containing nucleotide triphosphate hydrolases"/>
    <property type="match status" value="2"/>
</dbReference>
<evidence type="ECO:0000259" key="10">
    <source>
        <dbReference type="PROSITE" id="PS51192"/>
    </source>
</evidence>
<dbReference type="EMBL" id="JAKOGI010000193">
    <property type="protein sequence ID" value="KAJ8440330.1"/>
    <property type="molecule type" value="Genomic_DNA"/>
</dbReference>
<feature type="compositionally biased region" description="Gly residues" evidence="9">
    <location>
        <begin position="85"/>
        <end position="107"/>
    </location>
</feature>
<sequence>MNHHHYDNRYADVSSYRDRRSDLMGPPPSMGGPMGGAAPPYAPYGGAAPPVGGPHYPGSVPHNNGYPPFEPLVNRGFDVGRTGGGIRNGDLGLGGRRSDSNGGGRGGFDARRGGRMGGGGGARGFDGGRGGGGRGFGHGGGRGGFGHGGGRGGRRGDDLDSLSLPKQEFRNLVPFKKDFYVESPSVQAMSDQEVAMYRARREITVEGHDVPKPVRMFHEVGFPAYCLEVISKLGFLEPTPIQSQGWPMALKGRDLIGIAETGSGKTLAYLLPALVHVSAQPKLEQGEGPIVLILAPTRELAVQIQGETLKFGARANVRSTCIYGGAPKGPQIRDLKRGVEIVIATPGRLIDMLEAQHTNLRRVTYLVLDEADRMLDMGFEPQIRNIVSQIRPDRQTLYWSATWPKEVESLARQFLRNPYKVTIGSSDLKANHSICQVIEVMTDLEKYNRLIRLLKEIMDGSRILIFVETKKGCDQVTRQLRMDGWPALAIHGDKDQSERDWVLSEFKTGRSPIMIATDVAARGLDVKDIKCVINYDFPSSLEDYIHRIGRTGRAGAKGTAYTFFTQSNAKFARALIKILREAAQVVPPALSAMAQSAGFSSGGSGGNFRSRGRGGFGNRSQISGSNAVPIARRPW</sequence>
<comment type="caution">
    <text evidence="13">The sequence shown here is derived from an EMBL/GenBank/DDBJ whole genome shotgun (WGS) entry which is preliminary data.</text>
</comment>
<dbReference type="GO" id="GO:0003724">
    <property type="term" value="F:RNA helicase activity"/>
    <property type="evidence" value="ECO:0007669"/>
    <property type="project" value="UniProtKB-EC"/>
</dbReference>
<dbReference type="OrthoDB" id="196131at2759"/>
<name>A0A9Q1KBB3_9CARY</name>
<evidence type="ECO:0000256" key="4">
    <source>
        <dbReference type="ARBA" id="ARBA00022806"/>
    </source>
</evidence>
<evidence type="ECO:0000256" key="9">
    <source>
        <dbReference type="SAM" id="MobiDB-lite"/>
    </source>
</evidence>
<feature type="domain" description="Helicase ATP-binding" evidence="10">
    <location>
        <begin position="246"/>
        <end position="421"/>
    </location>
</feature>
<dbReference type="Proteomes" id="UP001153076">
    <property type="component" value="Unassembled WGS sequence"/>
</dbReference>
<evidence type="ECO:0000256" key="6">
    <source>
        <dbReference type="ARBA" id="ARBA00022884"/>
    </source>
</evidence>
<dbReference type="AlphaFoldDB" id="A0A9Q1KBB3"/>
<reference evidence="13" key="1">
    <citation type="submission" date="2022-04" db="EMBL/GenBank/DDBJ databases">
        <title>Carnegiea gigantea Genome sequencing and assembly v2.</title>
        <authorList>
            <person name="Copetti D."/>
            <person name="Sanderson M.J."/>
            <person name="Burquez A."/>
            <person name="Wojciechowski M.F."/>
        </authorList>
    </citation>
    <scope>NUCLEOTIDE SEQUENCE</scope>
    <source>
        <strain evidence="13">SGP5-SGP5p</strain>
        <tissue evidence="13">Aerial part</tissue>
    </source>
</reference>
<evidence type="ECO:0000313" key="13">
    <source>
        <dbReference type="EMBL" id="KAJ8440330.1"/>
    </source>
</evidence>
<evidence type="ECO:0000256" key="8">
    <source>
        <dbReference type="RuleBase" id="RU000492"/>
    </source>
</evidence>
<dbReference type="InterPro" id="IPR001650">
    <property type="entry name" value="Helicase_C-like"/>
</dbReference>
<evidence type="ECO:0000313" key="14">
    <source>
        <dbReference type="Proteomes" id="UP001153076"/>
    </source>
</evidence>
<dbReference type="PANTHER" id="PTHR47958">
    <property type="entry name" value="ATP-DEPENDENT RNA HELICASE DBP3"/>
    <property type="match status" value="1"/>
</dbReference>
<evidence type="ECO:0000256" key="1">
    <source>
        <dbReference type="ARBA" id="ARBA00012552"/>
    </source>
</evidence>
<dbReference type="InterPro" id="IPR014001">
    <property type="entry name" value="Helicase_ATP-bd"/>
</dbReference>
<dbReference type="FunFam" id="3.40.50.300:FF:000079">
    <property type="entry name" value="probable ATP-dependent RNA helicase DDX17"/>
    <property type="match status" value="1"/>
</dbReference>
<feature type="region of interest" description="Disordered" evidence="9">
    <location>
        <begin position="85"/>
        <end position="162"/>
    </location>
</feature>
<feature type="compositionally biased region" description="Gly residues" evidence="9">
    <location>
        <begin position="115"/>
        <end position="151"/>
    </location>
</feature>
<dbReference type="Pfam" id="PF00271">
    <property type="entry name" value="Helicase_C"/>
    <property type="match status" value="1"/>
</dbReference>
<dbReference type="PROSITE" id="PS00039">
    <property type="entry name" value="DEAD_ATP_HELICASE"/>
    <property type="match status" value="1"/>
</dbReference>
<accession>A0A9Q1KBB3</accession>
<dbReference type="GO" id="GO:0005524">
    <property type="term" value="F:ATP binding"/>
    <property type="evidence" value="ECO:0007669"/>
    <property type="project" value="UniProtKB-KW"/>
</dbReference>
<dbReference type="GO" id="GO:0003723">
    <property type="term" value="F:RNA binding"/>
    <property type="evidence" value="ECO:0007669"/>
    <property type="project" value="UniProtKB-KW"/>
</dbReference>
<feature type="region of interest" description="Disordered" evidence="9">
    <location>
        <begin position="599"/>
        <end position="635"/>
    </location>
</feature>
<dbReference type="InterPro" id="IPR011545">
    <property type="entry name" value="DEAD/DEAH_box_helicase_dom"/>
</dbReference>
<dbReference type="SUPFAM" id="SSF52540">
    <property type="entry name" value="P-loop containing nucleoside triphosphate hydrolases"/>
    <property type="match status" value="1"/>
</dbReference>
<evidence type="ECO:0000259" key="12">
    <source>
        <dbReference type="PROSITE" id="PS51195"/>
    </source>
</evidence>
<evidence type="ECO:0000256" key="3">
    <source>
        <dbReference type="ARBA" id="ARBA00022801"/>
    </source>
</evidence>
<keyword evidence="2 8" id="KW-0547">Nucleotide-binding</keyword>
<dbReference type="CDD" id="cd18787">
    <property type="entry name" value="SF2_C_DEAD"/>
    <property type="match status" value="1"/>
</dbReference>
<evidence type="ECO:0000256" key="2">
    <source>
        <dbReference type="ARBA" id="ARBA00022741"/>
    </source>
</evidence>
<keyword evidence="6" id="KW-0694">RNA-binding</keyword>
<keyword evidence="14" id="KW-1185">Reference proteome</keyword>
<feature type="short sequence motif" description="Q motif" evidence="7">
    <location>
        <begin position="215"/>
        <end position="243"/>
    </location>
</feature>
<keyword evidence="4 8" id="KW-0347">Helicase</keyword>
<dbReference type="SMART" id="SM00487">
    <property type="entry name" value="DEXDc"/>
    <property type="match status" value="1"/>
</dbReference>
<dbReference type="SMART" id="SM00490">
    <property type="entry name" value="HELICc"/>
    <property type="match status" value="1"/>
</dbReference>
<dbReference type="PROSITE" id="PS51194">
    <property type="entry name" value="HELICASE_CTER"/>
    <property type="match status" value="1"/>
</dbReference>
<dbReference type="EC" id="3.6.4.13" evidence="1"/>
<dbReference type="Pfam" id="PF00270">
    <property type="entry name" value="DEAD"/>
    <property type="match status" value="1"/>
</dbReference>